<reference evidence="2 3" key="1">
    <citation type="submission" date="2018-05" db="EMBL/GenBank/DDBJ databases">
        <title>Genome of Sphingosinicella humi QZX222.</title>
        <authorList>
            <person name="Qiao Z."/>
            <person name="Wang G."/>
        </authorList>
    </citation>
    <scope>NUCLEOTIDE SEQUENCE [LARGE SCALE GENOMIC DNA]</scope>
    <source>
        <strain evidence="2 3">QZX222</strain>
    </source>
</reference>
<dbReference type="Pfam" id="PF07238">
    <property type="entry name" value="PilZ"/>
    <property type="match status" value="1"/>
</dbReference>
<dbReference type="SUPFAM" id="SSF141371">
    <property type="entry name" value="PilZ domain-like"/>
    <property type="match status" value="1"/>
</dbReference>
<evidence type="ECO:0000259" key="1">
    <source>
        <dbReference type="Pfam" id="PF07238"/>
    </source>
</evidence>
<dbReference type="AlphaFoldDB" id="A0A2U2J1Q9"/>
<sequence length="146" mass="16088">MKETMGVNALTDMPQAGKRRIKRARVLLTARLRTGAGEVGARLRDLSCKGALVECSEPLAVGDEVVFVRGDTIVSARVAWTAPGRLGLEFHHSIDESEVLVHVAKPSAKAPERFRRPRIHGEDLTDHERKLARIFARSVGIDITRS</sequence>
<comment type="caution">
    <text evidence="2">The sequence shown here is derived from an EMBL/GenBank/DDBJ whole genome shotgun (WGS) entry which is preliminary data.</text>
</comment>
<dbReference type="EMBL" id="QFFF01000001">
    <property type="protein sequence ID" value="PWG02252.1"/>
    <property type="molecule type" value="Genomic_DNA"/>
</dbReference>
<organism evidence="2 3">
    <name type="scientific">Allosphingosinicella humi</name>
    <dbReference type="NCBI Taxonomy" id="2068657"/>
    <lineage>
        <taxon>Bacteria</taxon>
        <taxon>Pseudomonadati</taxon>
        <taxon>Pseudomonadota</taxon>
        <taxon>Alphaproteobacteria</taxon>
        <taxon>Sphingomonadales</taxon>
        <taxon>Sphingomonadaceae</taxon>
        <taxon>Allosphingosinicella</taxon>
    </lineage>
</organism>
<dbReference type="Gene3D" id="2.40.10.220">
    <property type="entry name" value="predicted glycosyltransferase like domains"/>
    <property type="match status" value="1"/>
</dbReference>
<feature type="domain" description="PilZ" evidence="1">
    <location>
        <begin position="18"/>
        <end position="98"/>
    </location>
</feature>
<evidence type="ECO:0000313" key="3">
    <source>
        <dbReference type="Proteomes" id="UP000245916"/>
    </source>
</evidence>
<dbReference type="GO" id="GO:0035438">
    <property type="term" value="F:cyclic-di-GMP binding"/>
    <property type="evidence" value="ECO:0007669"/>
    <property type="project" value="InterPro"/>
</dbReference>
<protein>
    <recommendedName>
        <fullName evidence="1">PilZ domain-containing protein</fullName>
    </recommendedName>
</protein>
<gene>
    <name evidence="2" type="ORF">DF286_04760</name>
</gene>
<proteinExistence type="predicted"/>
<keyword evidence="3" id="KW-1185">Reference proteome</keyword>
<name>A0A2U2J1Q9_9SPHN</name>
<dbReference type="Proteomes" id="UP000245916">
    <property type="component" value="Unassembled WGS sequence"/>
</dbReference>
<dbReference type="InterPro" id="IPR009875">
    <property type="entry name" value="PilZ_domain"/>
</dbReference>
<evidence type="ECO:0000313" key="2">
    <source>
        <dbReference type="EMBL" id="PWG02252.1"/>
    </source>
</evidence>
<accession>A0A2U2J1Q9</accession>